<gene>
    <name evidence="2" type="ORF">INT44_001277</name>
</gene>
<dbReference type="InterPro" id="IPR036322">
    <property type="entry name" value="WD40_repeat_dom_sf"/>
</dbReference>
<keyword evidence="1" id="KW-0853">WD repeat</keyword>
<comment type="caution">
    <text evidence="2">The sequence shown here is derived from an EMBL/GenBank/DDBJ whole genome shotgun (WGS) entry which is preliminary data.</text>
</comment>
<sequence>MEAHDFAPGRHDIYLHHVSGDTDYSAIAWNYEGGCTVSPAETFEVYEPREERMQTTAEFTSEEVTRNNVENGVDMQGIDWDQLRMRRDEYRKQRLDRYRKRNYENLRASHDGILKEVKPVRPDGDFYSFRYTKLSEKCSIVHFQLRNLLWAPNKNEVFYTYKDHVRVWSPQLRTSQDVLHLSRDRNDIKASTIACKDDVLMVGGNSGEYIFKRLNASEGDEHWGNITSDASGITNHIDLIHDRNGVFQGLVSSNDNRARLMDLNTLKMTRTFDFPWAVNCSAMSGDKRILCAVGDSTDSILADAQSGEVIKVLRGHIDYSFACCWSPDGRYLATGNQDKTTRIYDIRNMSETLHVLRANLGAIRSLHFSNDGRYLAAAGMTKPLDFVHIYDAKTFDLSQVVDFFGDIAGVSFTPDDNSLYIANSDDRVG</sequence>
<dbReference type="Proteomes" id="UP000612746">
    <property type="component" value="Unassembled WGS sequence"/>
</dbReference>
<dbReference type="PANTHER" id="PTHR43991">
    <property type="entry name" value="WD REPEAT PROTEIN (AFU_ORTHOLOGUE AFUA_8G05640)-RELATED"/>
    <property type="match status" value="1"/>
</dbReference>
<keyword evidence="3" id="KW-1185">Reference proteome</keyword>
<evidence type="ECO:0008006" key="4">
    <source>
        <dbReference type="Google" id="ProtNLM"/>
    </source>
</evidence>
<dbReference type="PROSITE" id="PS50294">
    <property type="entry name" value="WD_REPEATS_REGION"/>
    <property type="match status" value="1"/>
</dbReference>
<evidence type="ECO:0000313" key="3">
    <source>
        <dbReference type="Proteomes" id="UP000612746"/>
    </source>
</evidence>
<name>A0A8H7Q9W3_9FUNG</name>
<dbReference type="Gene3D" id="2.130.10.10">
    <property type="entry name" value="YVTN repeat-like/Quinoprotein amine dehydrogenase"/>
    <property type="match status" value="1"/>
</dbReference>
<reference evidence="2" key="1">
    <citation type="submission" date="2020-12" db="EMBL/GenBank/DDBJ databases">
        <title>Metabolic potential, ecology and presence of endohyphal bacteria is reflected in genomic diversity of Mucoromycotina.</title>
        <authorList>
            <person name="Muszewska A."/>
            <person name="Okrasinska A."/>
            <person name="Steczkiewicz K."/>
            <person name="Drgas O."/>
            <person name="Orlowska M."/>
            <person name="Perlinska-Lenart U."/>
            <person name="Aleksandrzak-Piekarczyk T."/>
            <person name="Szatraj K."/>
            <person name="Zielenkiewicz U."/>
            <person name="Pilsyk S."/>
            <person name="Malc E."/>
            <person name="Mieczkowski P."/>
            <person name="Kruszewska J.S."/>
            <person name="Biernat P."/>
            <person name="Pawlowska J."/>
        </authorList>
    </citation>
    <scope>NUCLEOTIDE SEQUENCE</scope>
    <source>
        <strain evidence="2">WA0000051536</strain>
    </source>
</reference>
<proteinExistence type="predicted"/>
<dbReference type="EMBL" id="JAEPRA010000002">
    <property type="protein sequence ID" value="KAG2188523.1"/>
    <property type="molecule type" value="Genomic_DNA"/>
</dbReference>
<dbReference type="PROSITE" id="PS50082">
    <property type="entry name" value="WD_REPEATS_2"/>
    <property type="match status" value="1"/>
</dbReference>
<protein>
    <recommendedName>
        <fullName evidence="4">WD40 repeat-like protein</fullName>
    </recommendedName>
</protein>
<dbReference type="OrthoDB" id="20669at2759"/>
<dbReference type="PANTHER" id="PTHR43991:SF12">
    <property type="entry name" value="WD REPEAT PROTEIN (AFU_ORTHOLOGUE AFUA_8G05640)"/>
    <property type="match status" value="1"/>
</dbReference>
<evidence type="ECO:0000313" key="2">
    <source>
        <dbReference type="EMBL" id="KAG2188523.1"/>
    </source>
</evidence>
<dbReference type="InterPro" id="IPR001680">
    <property type="entry name" value="WD40_rpt"/>
</dbReference>
<dbReference type="InterPro" id="IPR015943">
    <property type="entry name" value="WD40/YVTN_repeat-like_dom_sf"/>
</dbReference>
<dbReference type="AlphaFoldDB" id="A0A8H7Q9W3"/>
<dbReference type="SUPFAM" id="SSF50978">
    <property type="entry name" value="WD40 repeat-like"/>
    <property type="match status" value="1"/>
</dbReference>
<feature type="repeat" description="WD" evidence="1">
    <location>
        <begin position="313"/>
        <end position="354"/>
    </location>
</feature>
<dbReference type="Pfam" id="PF00400">
    <property type="entry name" value="WD40"/>
    <property type="match status" value="2"/>
</dbReference>
<dbReference type="SMART" id="SM00320">
    <property type="entry name" value="WD40"/>
    <property type="match status" value="3"/>
</dbReference>
<evidence type="ECO:0000256" key="1">
    <source>
        <dbReference type="PROSITE-ProRule" id="PRU00221"/>
    </source>
</evidence>
<organism evidence="2 3">
    <name type="scientific">Umbelopsis vinacea</name>
    <dbReference type="NCBI Taxonomy" id="44442"/>
    <lineage>
        <taxon>Eukaryota</taxon>
        <taxon>Fungi</taxon>
        <taxon>Fungi incertae sedis</taxon>
        <taxon>Mucoromycota</taxon>
        <taxon>Mucoromycotina</taxon>
        <taxon>Umbelopsidomycetes</taxon>
        <taxon>Umbelopsidales</taxon>
        <taxon>Umbelopsidaceae</taxon>
        <taxon>Umbelopsis</taxon>
    </lineage>
</organism>
<accession>A0A8H7Q9W3</accession>